<feature type="repeat" description="Filamin" evidence="11">
    <location>
        <begin position="23"/>
        <end position="130"/>
    </location>
</feature>
<evidence type="ECO:0000256" key="10">
    <source>
        <dbReference type="ARBA" id="ARBA00049246"/>
    </source>
</evidence>
<dbReference type="AlphaFoldDB" id="A0A1A9UNZ2"/>
<feature type="chain" id="PRO_5008398691" evidence="12">
    <location>
        <begin position="22"/>
        <end position="502"/>
    </location>
</feature>
<keyword evidence="5" id="KW-0256">Endoplasmic reticulum</keyword>
<evidence type="ECO:0000313" key="15">
    <source>
        <dbReference type="Proteomes" id="UP000078200"/>
    </source>
</evidence>
<evidence type="ECO:0000256" key="9">
    <source>
        <dbReference type="ARBA" id="ARBA00047553"/>
    </source>
</evidence>
<comment type="catalytic activity">
    <reaction evidence="9">
        <text>L-seryl-[EGF-like domain protein] + UDP-alpha-D-xylose = 3-O-(beta-D-xylosyl)-L-seryl-[EGF-like domain protein] + UDP + H(+)</text>
        <dbReference type="Rhea" id="RHEA:62016"/>
        <dbReference type="Rhea" id="RHEA-COMP:16010"/>
        <dbReference type="Rhea" id="RHEA-COMP:16011"/>
        <dbReference type="ChEBI" id="CHEBI:15378"/>
        <dbReference type="ChEBI" id="CHEBI:29999"/>
        <dbReference type="ChEBI" id="CHEBI:57632"/>
        <dbReference type="ChEBI" id="CHEBI:58223"/>
        <dbReference type="ChEBI" id="CHEBI:132085"/>
    </reaction>
</comment>
<dbReference type="EnsemblMetazoa" id="GAUT010754-RA">
    <property type="protein sequence ID" value="GAUT010754-PA"/>
    <property type="gene ID" value="GAUT010754"/>
</dbReference>
<dbReference type="SMART" id="SM00557">
    <property type="entry name" value="IG_FLMN"/>
    <property type="match status" value="1"/>
</dbReference>
<evidence type="ECO:0000256" key="6">
    <source>
        <dbReference type="ARBA" id="ARBA00023180"/>
    </source>
</evidence>
<feature type="signal peptide" evidence="12">
    <location>
        <begin position="1"/>
        <end position="21"/>
    </location>
</feature>
<accession>A0A1A9UNZ2</accession>
<evidence type="ECO:0000256" key="8">
    <source>
        <dbReference type="ARBA" id="ARBA00045690"/>
    </source>
</evidence>
<dbReference type="PANTHER" id="PTHR12203">
    <property type="entry name" value="KDEL LYS-ASP-GLU-LEU CONTAINING - RELATED"/>
    <property type="match status" value="1"/>
</dbReference>
<comment type="similarity">
    <text evidence="2">Belongs to the KDELC family.</text>
</comment>
<proteinExistence type="inferred from homology"/>
<dbReference type="Pfam" id="PF00630">
    <property type="entry name" value="Filamin"/>
    <property type="match status" value="1"/>
</dbReference>
<dbReference type="Gene3D" id="2.60.40.10">
    <property type="entry name" value="Immunoglobulins"/>
    <property type="match status" value="1"/>
</dbReference>
<evidence type="ECO:0000256" key="2">
    <source>
        <dbReference type="ARBA" id="ARBA00006063"/>
    </source>
</evidence>
<evidence type="ECO:0000259" key="13">
    <source>
        <dbReference type="SMART" id="SM00672"/>
    </source>
</evidence>
<comment type="catalytic activity">
    <reaction evidence="10">
        <text>L-seryl-[EGF-like domain protein] + UDP-alpha-D-glucose = 3-O-(beta-D-glucosyl)-L-seryl-[EGF-like domain protein] + UDP + H(+)</text>
        <dbReference type="Rhea" id="RHEA:58116"/>
        <dbReference type="Rhea" id="RHEA-COMP:14610"/>
        <dbReference type="Rhea" id="RHEA-COMP:16010"/>
        <dbReference type="ChEBI" id="CHEBI:15378"/>
        <dbReference type="ChEBI" id="CHEBI:29999"/>
        <dbReference type="ChEBI" id="CHEBI:58223"/>
        <dbReference type="ChEBI" id="CHEBI:58885"/>
        <dbReference type="ChEBI" id="CHEBI:140576"/>
    </reaction>
</comment>
<evidence type="ECO:0000256" key="1">
    <source>
        <dbReference type="ARBA" id="ARBA00004319"/>
    </source>
</evidence>
<dbReference type="SUPFAM" id="SSF81296">
    <property type="entry name" value="E set domains"/>
    <property type="match status" value="1"/>
</dbReference>
<name>A0A1A9UNZ2_GLOAU</name>
<sequence>MLQILLFVVHIWGIHMRFAEAEIKLVDAEKCLVWGAGIKPDVSVLPARYFFIMAIDKNGQKYLGSAPLNFEVKIKGNSPHGRCRSYVDVIDRGDGTSIVRYTTADWCDQVEIEIRYNGTQVAQSPYYVRNKVYSEKCYCPQDLQLFMLHNNCPNAAADKQIMWDLHSFKRVNFSAIRENLMKRYNQPESVSLCHYVVKQQQIWRQCYGKYTGFKMFMDSTLLALSRVALLPDMEFYLNLGDWPLSKKGGQQRTSGPYPIFSWCGSEDSYDITLPTYDLTESSVENMGRVALDMLSVQRNEYPWELKDDKAFWRGRDSRRERLDLIDLSRTYPELINASITNFFFFRDEEEKYGPTVPYVSFMEFFKYKYQLNIDGTVASYRFPYLLAGDSLVFKQDSPYYEHFYSKLQPYKHYVPFKRNLSDLIEKIKWAREHEKKVREIINNAREFVEANLLPQHIYCYHLALFKEWSNRLVAPVVVMPGMEKLQPSYTCFCKEPHIKDEL</sequence>
<dbReference type="InterPro" id="IPR017868">
    <property type="entry name" value="Filamin/ABP280_repeat-like"/>
</dbReference>
<dbReference type="STRING" id="7395.A0A1A9UNZ2"/>
<evidence type="ECO:0000256" key="11">
    <source>
        <dbReference type="PROSITE-ProRule" id="PRU00087"/>
    </source>
</evidence>
<evidence type="ECO:0000256" key="12">
    <source>
        <dbReference type="SAM" id="SignalP"/>
    </source>
</evidence>
<keyword evidence="3" id="KW-0328">Glycosyltransferase</keyword>
<dbReference type="InterPro" id="IPR014756">
    <property type="entry name" value="Ig_E-set"/>
</dbReference>
<keyword evidence="4 12" id="KW-0732">Signal</keyword>
<dbReference type="PANTHER" id="PTHR12203:SF122">
    <property type="entry name" value="GLYCOSYL TRANSFERASE CAP10 DOMAIN-CONTAINING PROTEIN"/>
    <property type="match status" value="1"/>
</dbReference>
<evidence type="ECO:0000313" key="14">
    <source>
        <dbReference type="EnsemblMetazoa" id="GAUT010754-PA"/>
    </source>
</evidence>
<dbReference type="InterPro" id="IPR006598">
    <property type="entry name" value="CAP10"/>
</dbReference>
<dbReference type="GO" id="GO:0046527">
    <property type="term" value="F:glucosyltransferase activity"/>
    <property type="evidence" value="ECO:0007669"/>
    <property type="project" value="TreeGrafter"/>
</dbReference>
<dbReference type="PROSITE" id="PS50194">
    <property type="entry name" value="FILAMIN_REPEAT"/>
    <property type="match status" value="1"/>
</dbReference>
<feature type="domain" description="Glycosyl transferase CAP10" evidence="13">
    <location>
        <begin position="229"/>
        <end position="475"/>
    </location>
</feature>
<evidence type="ECO:0000256" key="3">
    <source>
        <dbReference type="ARBA" id="ARBA00022676"/>
    </source>
</evidence>
<evidence type="ECO:0000256" key="5">
    <source>
        <dbReference type="ARBA" id="ARBA00022824"/>
    </source>
</evidence>
<organism evidence="14 15">
    <name type="scientific">Glossina austeni</name>
    <name type="common">Savannah tsetse fly</name>
    <dbReference type="NCBI Taxonomy" id="7395"/>
    <lineage>
        <taxon>Eukaryota</taxon>
        <taxon>Metazoa</taxon>
        <taxon>Ecdysozoa</taxon>
        <taxon>Arthropoda</taxon>
        <taxon>Hexapoda</taxon>
        <taxon>Insecta</taxon>
        <taxon>Pterygota</taxon>
        <taxon>Neoptera</taxon>
        <taxon>Endopterygota</taxon>
        <taxon>Diptera</taxon>
        <taxon>Brachycera</taxon>
        <taxon>Muscomorpha</taxon>
        <taxon>Hippoboscoidea</taxon>
        <taxon>Glossinidae</taxon>
        <taxon>Glossina</taxon>
    </lineage>
</organism>
<dbReference type="SMART" id="SM00672">
    <property type="entry name" value="CAP10"/>
    <property type="match status" value="1"/>
</dbReference>
<comment type="function">
    <text evidence="8">Protein O-glucosyltransferase. Catalyzes the reaction that attaches glucose through an O-glycosidic linkage to a conserved serine residue found in the consensus sequence C-X-S-X-[PA]-C in epidermal growth factor-like repeats. Regulates Notch signaling by glucosylating Notch in the ER, glucosylation is required for the correct folding and cleavage of Notch.</text>
</comment>
<dbReference type="InterPro" id="IPR013783">
    <property type="entry name" value="Ig-like_fold"/>
</dbReference>
<comment type="subcellular location">
    <subcellularLocation>
        <location evidence="1">Endoplasmic reticulum lumen</location>
    </subcellularLocation>
</comment>
<comment type="pathway">
    <text evidence="7">Protein modification.</text>
</comment>
<protein>
    <submittedName>
        <fullName evidence="14">CAP10 domain-containing protein</fullName>
    </submittedName>
</protein>
<dbReference type="InterPro" id="IPR001298">
    <property type="entry name" value="Filamin/ABP280_rpt"/>
</dbReference>
<evidence type="ECO:0000256" key="7">
    <source>
        <dbReference type="ARBA" id="ARBA00043952"/>
    </source>
</evidence>
<keyword evidence="15" id="KW-1185">Reference proteome</keyword>
<keyword evidence="3" id="KW-0808">Transferase</keyword>
<dbReference type="Pfam" id="PF05686">
    <property type="entry name" value="Glyco_transf_90"/>
    <property type="match status" value="1"/>
</dbReference>
<dbReference type="InterPro" id="IPR051091">
    <property type="entry name" value="O-Glucosyltr/Glycosyltrsf_90"/>
</dbReference>
<dbReference type="VEuPathDB" id="VectorBase:GAUT010754"/>
<evidence type="ECO:0000256" key="4">
    <source>
        <dbReference type="ARBA" id="ARBA00022729"/>
    </source>
</evidence>
<dbReference type="Proteomes" id="UP000078200">
    <property type="component" value="Unassembled WGS sequence"/>
</dbReference>
<reference evidence="14" key="1">
    <citation type="submission" date="2020-05" db="UniProtKB">
        <authorList>
            <consortium name="EnsemblMetazoa"/>
        </authorList>
    </citation>
    <scope>IDENTIFICATION</scope>
    <source>
        <strain evidence="14">TTRI</strain>
    </source>
</reference>
<keyword evidence="6" id="KW-0325">Glycoprotein</keyword>
<dbReference type="GO" id="GO:0005788">
    <property type="term" value="C:endoplasmic reticulum lumen"/>
    <property type="evidence" value="ECO:0007669"/>
    <property type="project" value="UniProtKB-SubCell"/>
</dbReference>